<keyword evidence="11" id="KW-1185">Reference proteome</keyword>
<dbReference type="Gene3D" id="3.40.50.300">
    <property type="entry name" value="P-loop containing nucleotide triphosphate hydrolases"/>
    <property type="match status" value="1"/>
</dbReference>
<comment type="caution">
    <text evidence="10">The sequence shown here is derived from an EMBL/GenBank/DDBJ whole genome shotgun (WGS) entry which is preliminary data.</text>
</comment>
<evidence type="ECO:0000256" key="7">
    <source>
        <dbReference type="SAM" id="MobiDB-lite"/>
    </source>
</evidence>
<feature type="region of interest" description="Disordered" evidence="7">
    <location>
        <begin position="33"/>
        <end position="57"/>
    </location>
</feature>
<dbReference type="Pfam" id="PF22916">
    <property type="entry name" value="UTP25_NTPase-like"/>
    <property type="match status" value="1"/>
</dbReference>
<evidence type="ECO:0000256" key="2">
    <source>
        <dbReference type="ARBA" id="ARBA00004604"/>
    </source>
</evidence>
<dbReference type="PANTHER" id="PTHR12933:SF0">
    <property type="entry name" value="U3 SMALL NUCLEOLAR RNA-ASSOCIATED PROTEIN 25 HOMOLOG"/>
    <property type="match status" value="1"/>
</dbReference>
<evidence type="ECO:0000259" key="8">
    <source>
        <dbReference type="Pfam" id="PF06862"/>
    </source>
</evidence>
<organism evidence="10 11">
    <name type="scientific">Basidiobolus meristosporus CBS 931.73</name>
    <dbReference type="NCBI Taxonomy" id="1314790"/>
    <lineage>
        <taxon>Eukaryota</taxon>
        <taxon>Fungi</taxon>
        <taxon>Fungi incertae sedis</taxon>
        <taxon>Zoopagomycota</taxon>
        <taxon>Entomophthoromycotina</taxon>
        <taxon>Basidiobolomycetes</taxon>
        <taxon>Basidiobolales</taxon>
        <taxon>Basidiobolaceae</taxon>
        <taxon>Basidiobolus</taxon>
    </lineage>
</organism>
<dbReference type="InterPro" id="IPR027417">
    <property type="entry name" value="P-loop_NTPase"/>
</dbReference>
<dbReference type="EMBL" id="MCFE01000032">
    <property type="protein sequence ID" value="ORY04729.1"/>
    <property type="molecule type" value="Genomic_DNA"/>
</dbReference>
<evidence type="ECO:0000313" key="11">
    <source>
        <dbReference type="Proteomes" id="UP000193498"/>
    </source>
</evidence>
<comment type="function">
    <text evidence="1 6">DEAD-box RNA helicase-like protein required for pre-18S rRNA processing, specifically at sites A0, A1, and A2.</text>
</comment>
<dbReference type="FunCoup" id="A0A1Y1Z3D8">
    <property type="interactions" value="1060"/>
</dbReference>
<dbReference type="InterPro" id="IPR053939">
    <property type="entry name" value="UTP25_C"/>
</dbReference>
<dbReference type="PANTHER" id="PTHR12933">
    <property type="entry name" value="ORF PROTEIN-RELATED"/>
    <property type="match status" value="1"/>
</dbReference>
<dbReference type="OrthoDB" id="10264378at2759"/>
<reference evidence="10 11" key="1">
    <citation type="submission" date="2016-07" db="EMBL/GenBank/DDBJ databases">
        <title>Pervasive Adenine N6-methylation of Active Genes in Fungi.</title>
        <authorList>
            <consortium name="DOE Joint Genome Institute"/>
            <person name="Mondo S.J."/>
            <person name="Dannebaum R.O."/>
            <person name="Kuo R.C."/>
            <person name="Labutti K."/>
            <person name="Haridas S."/>
            <person name="Kuo A."/>
            <person name="Salamov A."/>
            <person name="Ahrendt S.R."/>
            <person name="Lipzen A."/>
            <person name="Sullivan W."/>
            <person name="Andreopoulos W.B."/>
            <person name="Clum A."/>
            <person name="Lindquist E."/>
            <person name="Daum C."/>
            <person name="Ramamoorthy G.K."/>
            <person name="Gryganskyi A."/>
            <person name="Culley D."/>
            <person name="Magnuson J.K."/>
            <person name="James T.Y."/>
            <person name="O'Malley M.A."/>
            <person name="Stajich J.E."/>
            <person name="Spatafora J.W."/>
            <person name="Visel A."/>
            <person name="Grigoriev I.V."/>
        </authorList>
    </citation>
    <scope>NUCLEOTIDE SEQUENCE [LARGE SCALE GENOMIC DNA]</scope>
    <source>
        <strain evidence="10 11">CBS 931.73</strain>
    </source>
</reference>
<comment type="subcellular location">
    <subcellularLocation>
        <location evidence="2 6">Nucleus</location>
        <location evidence="2 6">Nucleolus</location>
    </subcellularLocation>
</comment>
<sequence>MTPCSIKSCHIVWKKPPTRKQKFRPRTPLLDWRNSKSSRDFMSPGSSRRRVPLPKRAATTKISPTCSISFIRKCSNTKTSCIRIARWRTAKKSADSTTRDRILKNSMKITAAQNEDKDIGEVKDQGFTRPKVLIVVPFRNAALKIIDTIIELSGTTQQDNKKRLSKEFGVPPEEIEVDTSKPADFNDIFTGNPDDCFRVGIKFTRKTMKIYSDFYSSDIIDKKRDFDFLSSIELLIMDQTDVFLMQNWEHVEHLFDHMNLIPKDSHGCDFSRVKGWYLDGRSKYLRQTLSFSSFLSPEINAMFNKHCKNIQGKLKIKKAYEGSIYDVIPQVQQVFTRIPCKSAAEAADVRFRHFIDKVVPTLRKSAHSQDHTLIFIPSYFDFVRVRNYFTEHNYSFVQLCEYTSNSDISRSRSNFFHGRQSFMLYTERFHFFRRYNIRGIKHIVFYGLPEYPQFYSEMLNCLTLPTHDNSTFNDWTCTSVFTRYDQLKLERIVGTKRAQRMTSGEKEVFMFA</sequence>
<comment type="subunit">
    <text evidence="6">Component of the ribosomal small subunit (SSU) processome composed of at least 40 protein subunits and snoRNA U3.</text>
</comment>
<dbReference type="InterPro" id="IPR010678">
    <property type="entry name" value="UTP25"/>
</dbReference>
<dbReference type="GO" id="GO:0034511">
    <property type="term" value="F:U3 snoRNA binding"/>
    <property type="evidence" value="ECO:0007669"/>
    <property type="project" value="InterPro"/>
</dbReference>
<evidence type="ECO:0000256" key="5">
    <source>
        <dbReference type="ARBA" id="ARBA00023242"/>
    </source>
</evidence>
<evidence type="ECO:0000313" key="10">
    <source>
        <dbReference type="EMBL" id="ORY04729.1"/>
    </source>
</evidence>
<keyword evidence="5 6" id="KW-0539">Nucleus</keyword>
<comment type="similarity">
    <text evidence="3 6">Belongs to the UTP25 family.</text>
</comment>
<evidence type="ECO:0000256" key="3">
    <source>
        <dbReference type="ARBA" id="ARBA00009223"/>
    </source>
</evidence>
<dbReference type="Proteomes" id="UP000193498">
    <property type="component" value="Unassembled WGS sequence"/>
</dbReference>
<dbReference type="AlphaFoldDB" id="A0A1Y1Z3D8"/>
<protein>
    <recommendedName>
        <fullName evidence="4 6">U3 small nucleolar RNA-associated protein 25</fullName>
        <shortName evidence="6">U3 snoRNA-associated protein 25</shortName>
    </recommendedName>
</protein>
<dbReference type="Pfam" id="PF06862">
    <property type="entry name" value="Utp25_C"/>
    <property type="match status" value="1"/>
</dbReference>
<evidence type="ECO:0000256" key="1">
    <source>
        <dbReference type="ARBA" id="ARBA00002883"/>
    </source>
</evidence>
<keyword evidence="6" id="KW-0698">rRNA processing</keyword>
<keyword evidence="6" id="KW-0690">Ribosome biogenesis</keyword>
<proteinExistence type="inferred from homology"/>
<dbReference type="InParanoid" id="A0A1Y1Z3D8"/>
<keyword evidence="6" id="KW-0687">Ribonucleoprotein</keyword>
<feature type="domain" description="UTP25 NTP hydrolase-like" evidence="9">
    <location>
        <begin position="97"/>
        <end position="313"/>
    </location>
</feature>
<dbReference type="InterPro" id="IPR053940">
    <property type="entry name" value="UTP25_NTPase-like"/>
</dbReference>
<evidence type="ECO:0000256" key="6">
    <source>
        <dbReference type="RuleBase" id="RU365070"/>
    </source>
</evidence>
<dbReference type="STRING" id="1314790.A0A1Y1Z3D8"/>
<dbReference type="GO" id="GO:0019843">
    <property type="term" value="F:rRNA binding"/>
    <property type="evidence" value="ECO:0007669"/>
    <property type="project" value="TreeGrafter"/>
</dbReference>
<dbReference type="GO" id="GO:0000462">
    <property type="term" value="P:maturation of SSU-rRNA from tricistronic rRNA transcript (SSU-rRNA, 5.8S rRNA, LSU-rRNA)"/>
    <property type="evidence" value="ECO:0007669"/>
    <property type="project" value="TreeGrafter"/>
</dbReference>
<gene>
    <name evidence="10" type="ORF">K493DRAFT_311270</name>
</gene>
<evidence type="ECO:0000259" key="9">
    <source>
        <dbReference type="Pfam" id="PF22916"/>
    </source>
</evidence>
<accession>A0A1Y1Z3D8</accession>
<evidence type="ECO:0000256" key="4">
    <source>
        <dbReference type="ARBA" id="ARBA00015422"/>
    </source>
</evidence>
<name>A0A1Y1Z3D8_9FUNG</name>
<dbReference type="GO" id="GO:0032040">
    <property type="term" value="C:small-subunit processome"/>
    <property type="evidence" value="ECO:0007669"/>
    <property type="project" value="TreeGrafter"/>
</dbReference>
<feature type="domain" description="UTP25 C-terminal" evidence="8">
    <location>
        <begin position="324"/>
        <end position="511"/>
    </location>
</feature>